<feature type="region of interest" description="Disordered" evidence="1">
    <location>
        <begin position="863"/>
        <end position="882"/>
    </location>
</feature>
<evidence type="ECO:0000256" key="1">
    <source>
        <dbReference type="SAM" id="MobiDB-lite"/>
    </source>
</evidence>
<feature type="compositionally biased region" description="Polar residues" evidence="1">
    <location>
        <begin position="358"/>
        <end position="376"/>
    </location>
</feature>
<dbReference type="EMBL" id="JAFNEN010000125">
    <property type="protein sequence ID" value="KAG8193281.1"/>
    <property type="molecule type" value="Genomic_DNA"/>
</dbReference>
<evidence type="ECO:0000313" key="2">
    <source>
        <dbReference type="EMBL" id="KAG8193281.1"/>
    </source>
</evidence>
<evidence type="ECO:0000313" key="3">
    <source>
        <dbReference type="Proteomes" id="UP000827092"/>
    </source>
</evidence>
<feature type="compositionally biased region" description="Polar residues" evidence="1">
    <location>
        <begin position="1457"/>
        <end position="1496"/>
    </location>
</feature>
<feature type="compositionally biased region" description="Basic residues" evidence="1">
    <location>
        <begin position="155"/>
        <end position="165"/>
    </location>
</feature>
<feature type="region of interest" description="Disordered" evidence="1">
    <location>
        <begin position="269"/>
        <end position="338"/>
    </location>
</feature>
<sequence length="1506" mass="168545">MNLLEKCDNMKSKIVLNSTSSPVLNQVSSNLNDAKNSNVDSTPNCIQCTVPSNCVFNVVSTPKSNRLKSTTKKCISSALSLPANVGTNSGMYFNHDESIPPSNATHQATITAKEISITETVFVVCNQLVTTVSNIPNIIRKRLSLERISEVCHDRHNKSKRKSKKLIPDSNDETSGATSVVKTISRISYYYQRENPMHTKNATNVHPLIGDHGYLINTADHSSEMLSLQNQPKCIFVDGATLDEAEYRISPENIEILKDWSKPIANIYNGNKQPVKGQTNRVSSLKCPVPENASETSSPINEKSAPSNSSCTEKDNGITSSPNNEKSAPSNSSCTEKDNRIVYSNLESSLKCPVPENASETSSPNNEKSAPSNSSCTEKDNRIVYSNLESSLKCPVPENASKTSSPYNKKSTPSNSFCAEKDNGIVYSNLESSLKCPVSENASETTYPNNEKRAPPNSSCTEKNNWRFNSLNVTNIVLNDEVSEQLNNSPENLSIGERIRSRKRKCSMNRRKRGRRHHGQSGSRKVDTISSNGDIHSTMDGVKRGKLSITADPDLEIIYSSIPVVDLSKDKEDIQKFFMKLKNTSHGDKLNLIATEPFATEVATKEQTQKSNFDLNDDPPMPILTEIYSIAQKFKKRKRQYNSNVRSEQKIPKLTKVVDDSNSDCFLKATEVSKISFTEAVYQEDGIDKIQSYVNEGTETTDTLISDGENEKESNIENKTRESFSENNMETIALQRNKQEIHKTEMVKTPDKSSLSFRKNKFRKTDSSECSQEKTTLRKINSQFYFNLSKSKYKKLKTSENGKLKMHSKLKKQHKETVAKITWKHLNELKNSCSVTQRSVKLKNTYKSQKQFLKITKSVKRKKKNIVSNSQSTQTDEQSSIFVKNSPEPSFNLSDSQNPSLVKDSNTTYPGMKPCASCEKRKSLIKWALNKNRVVDCPECEIDKLCTMIISRVEKVYECGKHNANNLEDETRRLLEKAIDYSKYLANFCHLCTISLADLTFSESFNNSKQPISSDNLISDTSKESLSTETLKSGKSTDTVKSDHSTETVKSDQIDCEIISEYNSNQLHNTLFPFLNNQIQHSNGRWISNHLPNGQFIHNSNMFPSQVLTEPRCFNARNGTNSGGRLFIDPLPGSSMKESNLMAKGLKPTRYINPVLNSTNSSNSLRNVNQHNMDQRSQRLQQLYRDSEQLSQSRRDFDTRLVHPQALPYWNIHESLPNYANIDSRGEPLRYNDISTNFGPASVKNFYNMPEGHTNVNTQQFSGNEKPPSHNGFMNGSICNQIMLNRDIPSRIHLQKKLPPFTAIRQNSMSGNVSSSMMNTNNSGSSTTGMISPSQGSEDFLEMRTYLPMNANPFHKKMSMVDNVPNRGIFFEENSLNDFSIGRSARHSIGSANIDPSVLNADNSRNSAVSRATSSAYDRLIEDKGKTILKRGSVCGARSRFATARKNPAPRRFPGSLYNTTTQNPGASNKTTIQNPESSYNTTTQIPGSSDNTTIQIPGYLDYTQT</sequence>
<feature type="compositionally biased region" description="Polar residues" evidence="1">
    <location>
        <begin position="293"/>
        <end position="334"/>
    </location>
</feature>
<organism evidence="2 3">
    <name type="scientific">Oedothorax gibbosus</name>
    <dbReference type="NCBI Taxonomy" id="931172"/>
    <lineage>
        <taxon>Eukaryota</taxon>
        <taxon>Metazoa</taxon>
        <taxon>Ecdysozoa</taxon>
        <taxon>Arthropoda</taxon>
        <taxon>Chelicerata</taxon>
        <taxon>Arachnida</taxon>
        <taxon>Araneae</taxon>
        <taxon>Araneomorphae</taxon>
        <taxon>Entelegynae</taxon>
        <taxon>Araneoidea</taxon>
        <taxon>Linyphiidae</taxon>
        <taxon>Erigoninae</taxon>
        <taxon>Oedothorax</taxon>
    </lineage>
</organism>
<accession>A0AAV6VAF1</accession>
<feature type="region of interest" description="Disordered" evidence="1">
    <location>
        <begin position="352"/>
        <end position="380"/>
    </location>
</feature>
<comment type="caution">
    <text evidence="2">The sequence shown here is derived from an EMBL/GenBank/DDBJ whole genome shotgun (WGS) entry which is preliminary data.</text>
</comment>
<feature type="region of interest" description="Disordered" evidence="1">
    <location>
        <begin position="500"/>
        <end position="537"/>
    </location>
</feature>
<dbReference type="Proteomes" id="UP000827092">
    <property type="component" value="Unassembled WGS sequence"/>
</dbReference>
<feature type="compositionally biased region" description="Polar residues" evidence="1">
    <location>
        <begin position="400"/>
        <end position="414"/>
    </location>
</feature>
<feature type="compositionally biased region" description="Basic residues" evidence="1">
    <location>
        <begin position="500"/>
        <end position="519"/>
    </location>
</feature>
<reference evidence="2 3" key="1">
    <citation type="journal article" date="2022" name="Nat. Ecol. Evol.">
        <title>A masculinizing supergene underlies an exaggerated male reproductive morph in a spider.</title>
        <authorList>
            <person name="Hendrickx F."/>
            <person name="De Corte Z."/>
            <person name="Sonet G."/>
            <person name="Van Belleghem S.M."/>
            <person name="Kostlbacher S."/>
            <person name="Vangestel C."/>
        </authorList>
    </citation>
    <scope>NUCLEOTIDE SEQUENCE [LARGE SCALE GENOMIC DNA]</scope>
    <source>
        <strain evidence="2">W744_W776</strain>
    </source>
</reference>
<protein>
    <submittedName>
        <fullName evidence="2">Uncharacterized protein</fullName>
    </submittedName>
</protein>
<feature type="region of interest" description="Disordered" evidence="1">
    <location>
        <begin position="154"/>
        <end position="178"/>
    </location>
</feature>
<proteinExistence type="predicted"/>
<feature type="compositionally biased region" description="Polar residues" evidence="1">
    <location>
        <begin position="269"/>
        <end position="283"/>
    </location>
</feature>
<feature type="region of interest" description="Disordered" evidence="1">
    <location>
        <begin position="394"/>
        <end position="414"/>
    </location>
</feature>
<feature type="compositionally biased region" description="Polar residues" evidence="1">
    <location>
        <begin position="866"/>
        <end position="882"/>
    </location>
</feature>
<gene>
    <name evidence="2" type="ORF">JTE90_003769</name>
</gene>
<feature type="region of interest" description="Disordered" evidence="1">
    <location>
        <begin position="1446"/>
        <end position="1506"/>
    </location>
</feature>
<feature type="region of interest" description="Disordered" evidence="1">
    <location>
        <begin position="440"/>
        <end position="461"/>
    </location>
</feature>
<feature type="compositionally biased region" description="Polar residues" evidence="1">
    <location>
        <begin position="440"/>
        <end position="449"/>
    </location>
</feature>
<keyword evidence="3" id="KW-1185">Reference proteome</keyword>
<name>A0AAV6VAF1_9ARAC</name>